<dbReference type="Pfam" id="PF22685">
    <property type="entry name" value="Gal80p_C-like"/>
    <property type="match status" value="1"/>
</dbReference>
<dbReference type="PANTHER" id="PTHR43818">
    <property type="entry name" value="BCDNA.GH03377"/>
    <property type="match status" value="1"/>
</dbReference>
<dbReference type="SUPFAM" id="SSF51735">
    <property type="entry name" value="NAD(P)-binding Rossmann-fold domains"/>
    <property type="match status" value="1"/>
</dbReference>
<sequence>MKMRPLRLAIAGANPERGWARDTHIPALAGIPAIELVAVSARNQDIADAAAEAFGASRAYGDTLSMVRDPDVDVVAVTVKVPEHRAIVLAALEAGKHVYCEWPLGRNLAEAREMADAARRSGLHVAVGLQGANSVAVRHAAALVRDGAVGRPLALRVVSSTAGWGTTAPPHYAYLQDRSNGATLGTIAGGHTLAAAEAVVGACVEISARNSILLDTVEIAGTGERVRRSCADHMLLTAKHESGCVSSIEIVGGQPIPLRFELRGVDGTLEIQGYHPGGYQCAELQVVCSKTAQDQPLPAVGGLDGAAINVAQLWSQFENDIRDGTRTVPDFDKAVRLTRLLDAIETASDEGRTVALAD</sequence>
<evidence type="ECO:0000259" key="2">
    <source>
        <dbReference type="Pfam" id="PF01408"/>
    </source>
</evidence>
<dbReference type="InterPro" id="IPR055080">
    <property type="entry name" value="Gal80p-like_C"/>
</dbReference>
<evidence type="ECO:0000259" key="3">
    <source>
        <dbReference type="Pfam" id="PF22685"/>
    </source>
</evidence>
<reference evidence="4 5" key="1">
    <citation type="journal article" date="2015" name="G3 (Bethesda)">
        <title>Insights into Ongoing Evolution of the Hexachlorocyclohexane Catabolic Pathway from Comparative Genomics of Ten Sphingomonadaceae Strains.</title>
        <authorList>
            <person name="Pearce S.L."/>
            <person name="Oakeshott J.G."/>
            <person name="Pandey G."/>
        </authorList>
    </citation>
    <scope>NUCLEOTIDE SEQUENCE [LARGE SCALE GENOMIC DNA]</scope>
    <source>
        <strain evidence="4 5">LL02</strain>
    </source>
</reference>
<dbReference type="GO" id="GO:0000166">
    <property type="term" value="F:nucleotide binding"/>
    <property type="evidence" value="ECO:0007669"/>
    <property type="project" value="InterPro"/>
</dbReference>
<dbReference type="SUPFAM" id="SSF55347">
    <property type="entry name" value="Glyceraldehyde-3-phosphate dehydrogenase-like, C-terminal domain"/>
    <property type="match status" value="1"/>
</dbReference>
<keyword evidence="5" id="KW-1185">Reference proteome</keyword>
<dbReference type="Proteomes" id="UP000052268">
    <property type="component" value="Unassembled WGS sequence"/>
</dbReference>
<keyword evidence="1" id="KW-0560">Oxidoreductase</keyword>
<dbReference type="InterPro" id="IPR036291">
    <property type="entry name" value="NAD(P)-bd_dom_sf"/>
</dbReference>
<feature type="domain" description="Gal80p-like C-terminal" evidence="3">
    <location>
        <begin position="137"/>
        <end position="273"/>
    </location>
</feature>
<dbReference type="InterPro" id="IPR000683">
    <property type="entry name" value="Gfo/Idh/MocA-like_OxRdtase_N"/>
</dbReference>
<dbReference type="PANTHER" id="PTHR43818:SF11">
    <property type="entry name" value="BCDNA.GH03377"/>
    <property type="match status" value="1"/>
</dbReference>
<name>A0A0J7XK27_9SPHN</name>
<proteinExistence type="predicted"/>
<dbReference type="Gene3D" id="3.40.50.720">
    <property type="entry name" value="NAD(P)-binding Rossmann-like Domain"/>
    <property type="match status" value="1"/>
</dbReference>
<gene>
    <name evidence="4" type="ORF">V474_03085</name>
</gene>
<dbReference type="Gene3D" id="3.30.360.10">
    <property type="entry name" value="Dihydrodipicolinate Reductase, domain 2"/>
    <property type="match status" value="1"/>
</dbReference>
<evidence type="ECO:0000256" key="1">
    <source>
        <dbReference type="ARBA" id="ARBA00023002"/>
    </source>
</evidence>
<organism evidence="4 5">
    <name type="scientific">Novosphingobium barchaimii LL02</name>
    <dbReference type="NCBI Taxonomy" id="1114963"/>
    <lineage>
        <taxon>Bacteria</taxon>
        <taxon>Pseudomonadati</taxon>
        <taxon>Pseudomonadota</taxon>
        <taxon>Alphaproteobacteria</taxon>
        <taxon>Sphingomonadales</taxon>
        <taxon>Sphingomonadaceae</taxon>
        <taxon>Novosphingobium</taxon>
    </lineage>
</organism>
<comment type="caution">
    <text evidence="4">The sequence shown here is derived from an EMBL/GenBank/DDBJ whole genome shotgun (WGS) entry which is preliminary data.</text>
</comment>
<dbReference type="InterPro" id="IPR050463">
    <property type="entry name" value="Gfo/Idh/MocA_oxidrdct_glycsds"/>
</dbReference>
<evidence type="ECO:0000313" key="5">
    <source>
        <dbReference type="Proteomes" id="UP000052268"/>
    </source>
</evidence>
<dbReference type="EMBL" id="JACU01000010">
    <property type="protein sequence ID" value="KMS52052.1"/>
    <property type="molecule type" value="Genomic_DNA"/>
</dbReference>
<dbReference type="Pfam" id="PF01408">
    <property type="entry name" value="GFO_IDH_MocA"/>
    <property type="match status" value="1"/>
</dbReference>
<accession>A0A0J7XK27</accession>
<dbReference type="GO" id="GO:0016491">
    <property type="term" value="F:oxidoreductase activity"/>
    <property type="evidence" value="ECO:0007669"/>
    <property type="project" value="UniProtKB-KW"/>
</dbReference>
<dbReference type="AlphaFoldDB" id="A0A0J7XK27"/>
<evidence type="ECO:0000313" key="4">
    <source>
        <dbReference type="EMBL" id="KMS52052.1"/>
    </source>
</evidence>
<dbReference type="PATRIC" id="fig|1114963.3.peg.4241"/>
<protein>
    <submittedName>
        <fullName evidence="4">Uncharacterized protein</fullName>
    </submittedName>
</protein>
<feature type="domain" description="Gfo/Idh/MocA-like oxidoreductase N-terminal" evidence="2">
    <location>
        <begin position="9"/>
        <end position="128"/>
    </location>
</feature>